<dbReference type="AlphaFoldDB" id="A0AAN8G2W5"/>
<keyword evidence="3" id="KW-1185">Reference proteome</keyword>
<organism evidence="2 3">
    <name type="scientific">Patella caerulea</name>
    <name type="common">Rayed Mediterranean limpet</name>
    <dbReference type="NCBI Taxonomy" id="87958"/>
    <lineage>
        <taxon>Eukaryota</taxon>
        <taxon>Metazoa</taxon>
        <taxon>Spiralia</taxon>
        <taxon>Lophotrochozoa</taxon>
        <taxon>Mollusca</taxon>
        <taxon>Gastropoda</taxon>
        <taxon>Patellogastropoda</taxon>
        <taxon>Patelloidea</taxon>
        <taxon>Patellidae</taxon>
        <taxon>Patella</taxon>
    </lineage>
</organism>
<gene>
    <name evidence="2" type="ORF">SNE40_019941</name>
</gene>
<evidence type="ECO:0000256" key="1">
    <source>
        <dbReference type="SAM" id="MobiDB-lite"/>
    </source>
</evidence>
<dbReference type="Proteomes" id="UP001347796">
    <property type="component" value="Unassembled WGS sequence"/>
</dbReference>
<evidence type="ECO:0000313" key="2">
    <source>
        <dbReference type="EMBL" id="KAK6168757.1"/>
    </source>
</evidence>
<protein>
    <submittedName>
        <fullName evidence="2">Uncharacterized protein</fullName>
    </submittedName>
</protein>
<dbReference type="EMBL" id="JAZGQO010000015">
    <property type="protein sequence ID" value="KAK6168757.1"/>
    <property type="molecule type" value="Genomic_DNA"/>
</dbReference>
<proteinExistence type="predicted"/>
<feature type="compositionally biased region" description="Basic and acidic residues" evidence="1">
    <location>
        <begin position="18"/>
        <end position="33"/>
    </location>
</feature>
<feature type="region of interest" description="Disordered" evidence="1">
    <location>
        <begin position="1"/>
        <end position="33"/>
    </location>
</feature>
<name>A0AAN8G2W5_PATCE</name>
<accession>A0AAN8G2W5</accession>
<reference evidence="2 3" key="1">
    <citation type="submission" date="2024-01" db="EMBL/GenBank/DDBJ databases">
        <title>The genome of the rayed Mediterranean limpet Patella caerulea (Linnaeus, 1758).</title>
        <authorList>
            <person name="Anh-Thu Weber A."/>
            <person name="Halstead-Nussloch G."/>
        </authorList>
    </citation>
    <scope>NUCLEOTIDE SEQUENCE [LARGE SCALE GENOMIC DNA]</scope>
    <source>
        <strain evidence="2">AATW-2023a</strain>
        <tissue evidence="2">Whole specimen</tissue>
    </source>
</reference>
<evidence type="ECO:0000313" key="3">
    <source>
        <dbReference type="Proteomes" id="UP001347796"/>
    </source>
</evidence>
<sequence>MNFDLIRKRLTSGSSSTDPKKTKPGESKFSTEKMPADALVDKILSALQDERVVFRIANAMAKIINPQLQQSIKDLQNKVSTLEKDLIMRDQTITEL</sequence>
<comment type="caution">
    <text evidence="2">The sequence shown here is derived from an EMBL/GenBank/DDBJ whole genome shotgun (WGS) entry which is preliminary data.</text>
</comment>